<reference evidence="1" key="1">
    <citation type="submission" date="2020-10" db="EMBL/GenBank/DDBJ databases">
        <authorList>
            <person name="Gilroy R."/>
        </authorList>
    </citation>
    <scope>NUCLEOTIDE SEQUENCE</scope>
    <source>
        <strain evidence="1">ChiHjej12B11-7776</strain>
    </source>
</reference>
<name>A0A9D1MWQ6_9BACT</name>
<gene>
    <name evidence="1" type="ORF">IAC72_01200</name>
</gene>
<dbReference type="InterPro" id="IPR015424">
    <property type="entry name" value="PyrdxlP-dep_Trfase"/>
</dbReference>
<dbReference type="PANTHER" id="PTHR46658:SF1">
    <property type="entry name" value="CYS OR MET METABOLISM PYRIDOXAL-PHOSPHATE-DEPENDENT ENZYME"/>
    <property type="match status" value="1"/>
</dbReference>
<dbReference type="Gene3D" id="3.40.640.10">
    <property type="entry name" value="Type I PLP-dependent aspartate aminotransferase-like (Major domain)"/>
    <property type="match status" value="1"/>
</dbReference>
<organism evidence="1 2">
    <name type="scientific">Candidatus Fimimonas merdipullorum</name>
    <dbReference type="NCBI Taxonomy" id="2840822"/>
    <lineage>
        <taxon>Bacteria</taxon>
        <taxon>Pseudomonadati</taxon>
        <taxon>Myxococcota</taxon>
        <taxon>Myxococcia</taxon>
        <taxon>Myxococcales</taxon>
        <taxon>Cystobacterineae</taxon>
        <taxon>Myxococcaceae</taxon>
        <taxon>Myxococcaceae incertae sedis</taxon>
        <taxon>Candidatus Fimimonas</taxon>
    </lineage>
</organism>
<dbReference type="Pfam" id="PF06838">
    <property type="entry name" value="Met_gamma_lyase"/>
    <property type="match status" value="1"/>
</dbReference>
<comment type="caution">
    <text evidence="1">The sequence shown here is derived from an EMBL/GenBank/DDBJ whole genome shotgun (WGS) entry which is preliminary data.</text>
</comment>
<accession>A0A9D1MWQ6</accession>
<dbReference type="AlphaFoldDB" id="A0A9D1MWQ6"/>
<sequence>MRKDLEEILNKTQKQRKEMDERAFINQKRVLEAFKNNKIALRHFAGTSGYGYDDAGRDAFNNVVAEIFGAEKAVCGPLIASGTHAITVALFGVLRPGDEVLSAVGKPYDTLEEVIDGKNNGSLADFGVKFHYIDLVGDDFDYDAIREFLQSRKVKMLYLQRSRGYAWRQALSIQQLKKVCSLCKEVSPQTVIFCDNCYGEFVDVYEPTHAGVDFCAGSFIKNIGGGVAPTGGYVVGRGDLVDLAAGRLTAPSVGAEVGSYAAGYRLFYQGLFLAPHVTCQALKTALIFSQALSDRGYEVSPKPDGQFGDVVCSIKLGSEEKMRRFCKAIQSVSPVDGFVTPEPWYQPGYADKVIMAAGCFVQGASIELSCDGPIRPPYTVYMQGGLTLEHGLYALEKVLDGLE</sequence>
<dbReference type="SUPFAM" id="SSF53383">
    <property type="entry name" value="PLP-dependent transferases"/>
    <property type="match status" value="1"/>
</dbReference>
<dbReference type="InterPro" id="IPR015421">
    <property type="entry name" value="PyrdxlP-dep_Trfase_major"/>
</dbReference>
<dbReference type="InterPro" id="IPR009651">
    <property type="entry name" value="Met_g_lyase_put"/>
</dbReference>
<evidence type="ECO:0000313" key="1">
    <source>
        <dbReference type="EMBL" id="HIU90619.1"/>
    </source>
</evidence>
<dbReference type="Proteomes" id="UP000886852">
    <property type="component" value="Unassembled WGS sequence"/>
</dbReference>
<dbReference type="EMBL" id="DVOC01000022">
    <property type="protein sequence ID" value="HIU90619.1"/>
    <property type="molecule type" value="Genomic_DNA"/>
</dbReference>
<proteinExistence type="predicted"/>
<dbReference type="PANTHER" id="PTHR46658">
    <property type="entry name" value="CYS OR MET METABOLISM PYRIDOXAL-PHOSPHATE-DEPENDENT ENZYME"/>
    <property type="match status" value="1"/>
</dbReference>
<dbReference type="Gene3D" id="3.90.1150.60">
    <property type="entry name" value="Methioning gamme-lyase, C-terminal domain"/>
    <property type="match status" value="1"/>
</dbReference>
<reference evidence="1" key="2">
    <citation type="journal article" date="2021" name="PeerJ">
        <title>Extensive microbial diversity within the chicken gut microbiome revealed by metagenomics and culture.</title>
        <authorList>
            <person name="Gilroy R."/>
            <person name="Ravi A."/>
            <person name="Getino M."/>
            <person name="Pursley I."/>
            <person name="Horton D.L."/>
            <person name="Alikhan N.F."/>
            <person name="Baker D."/>
            <person name="Gharbi K."/>
            <person name="Hall N."/>
            <person name="Watson M."/>
            <person name="Adriaenssens E.M."/>
            <person name="Foster-Nyarko E."/>
            <person name="Jarju S."/>
            <person name="Secka A."/>
            <person name="Antonio M."/>
            <person name="Oren A."/>
            <person name="Chaudhuri R.R."/>
            <person name="La Ragione R."/>
            <person name="Hildebrand F."/>
            <person name="Pallen M.J."/>
        </authorList>
    </citation>
    <scope>NUCLEOTIDE SEQUENCE</scope>
    <source>
        <strain evidence="1">ChiHjej12B11-7776</strain>
    </source>
</reference>
<protein>
    <submittedName>
        <fullName evidence="1">Methionine gamma-lyase family protein</fullName>
    </submittedName>
</protein>
<evidence type="ECO:0000313" key="2">
    <source>
        <dbReference type="Proteomes" id="UP000886852"/>
    </source>
</evidence>